<comment type="pathway">
    <text evidence="7 8">Porphyrin-containing compound metabolism; protoheme biosynthesis; protoheme from protoporphyrin-IX: step 1/1.</text>
</comment>
<proteinExistence type="inferred from homology"/>
<accession>A0A0K1PGY3</accession>
<organism evidence="9 10">
    <name type="scientific">Vulgatibacter incomptus</name>
    <dbReference type="NCBI Taxonomy" id="1391653"/>
    <lineage>
        <taxon>Bacteria</taxon>
        <taxon>Pseudomonadati</taxon>
        <taxon>Myxococcota</taxon>
        <taxon>Myxococcia</taxon>
        <taxon>Myxococcales</taxon>
        <taxon>Cystobacterineae</taxon>
        <taxon>Vulgatibacteraceae</taxon>
        <taxon>Vulgatibacter</taxon>
    </lineage>
</organism>
<dbReference type="HAMAP" id="MF_00323">
    <property type="entry name" value="Ferrochelatase"/>
    <property type="match status" value="1"/>
</dbReference>
<dbReference type="RefSeq" id="WP_050726555.1">
    <property type="nucleotide sequence ID" value="NZ_CP012332.1"/>
</dbReference>
<dbReference type="STRING" id="1391653.AKJ08_2766"/>
<comment type="function">
    <text evidence="7 8">Catalyzes the ferrous insertion into protoporphyrin IX.</text>
</comment>
<dbReference type="GO" id="GO:0006783">
    <property type="term" value="P:heme biosynthetic process"/>
    <property type="evidence" value="ECO:0007669"/>
    <property type="project" value="UniProtKB-UniRule"/>
</dbReference>
<dbReference type="EC" id="4.98.1.1" evidence="7 8"/>
<dbReference type="EMBL" id="CP012332">
    <property type="protein sequence ID" value="AKU92379.1"/>
    <property type="molecule type" value="Genomic_DNA"/>
</dbReference>
<comment type="catalytic activity">
    <reaction evidence="7 8">
        <text>heme b + 2 H(+) = protoporphyrin IX + Fe(2+)</text>
        <dbReference type="Rhea" id="RHEA:22584"/>
        <dbReference type="ChEBI" id="CHEBI:15378"/>
        <dbReference type="ChEBI" id="CHEBI:29033"/>
        <dbReference type="ChEBI" id="CHEBI:57306"/>
        <dbReference type="ChEBI" id="CHEBI:60344"/>
        <dbReference type="EC" id="4.98.1.1"/>
    </reaction>
</comment>
<dbReference type="GO" id="GO:0046872">
    <property type="term" value="F:metal ion binding"/>
    <property type="evidence" value="ECO:0007669"/>
    <property type="project" value="UniProtKB-KW"/>
</dbReference>
<keyword evidence="3 7" id="KW-0350">Heme biosynthesis</keyword>
<sequence length="342" mass="37345">MPSSPHTAVVLMNLGGPASLDDVEPFLYNIFSDSDVIQLPLGFLWQKRFARKVARSRAPESREIYARIGGRSTIVEDTEAQGRALEQALGPGYRTYVAMRAWKPSTEETVERLVAAGATGVVALPMYPQRSRSTSGSSMRELRRVLKKRAPGLPLHEVCCFPETPGFLDGWAAAVREALSQIPEERRAAARVLFSAHGLPQKLIDSGDPYLRHVQATVRGVMARLPDGLPHVLAFQSRATRARWLEPATEDALESLAKEGVKDVIVVPIAFVTEHVETLYELDMLLREPAIAAGIEGYHRVRTPGASEALIGSLAERVRAARDAGADPLCSRPDGVACPIVR</sequence>
<dbReference type="PANTHER" id="PTHR11108:SF1">
    <property type="entry name" value="FERROCHELATASE, MITOCHONDRIAL"/>
    <property type="match status" value="1"/>
</dbReference>
<evidence type="ECO:0000256" key="1">
    <source>
        <dbReference type="ARBA" id="ARBA00007718"/>
    </source>
</evidence>
<dbReference type="GO" id="GO:0005737">
    <property type="term" value="C:cytoplasm"/>
    <property type="evidence" value="ECO:0007669"/>
    <property type="project" value="UniProtKB-SubCell"/>
</dbReference>
<feature type="binding site" evidence="7">
    <location>
        <position position="277"/>
    </location>
    <ligand>
        <name>Fe(2+)</name>
        <dbReference type="ChEBI" id="CHEBI:29033"/>
    </ligand>
</feature>
<evidence type="ECO:0000313" key="10">
    <source>
        <dbReference type="Proteomes" id="UP000055590"/>
    </source>
</evidence>
<dbReference type="Gene3D" id="3.40.50.1400">
    <property type="match status" value="2"/>
</dbReference>
<dbReference type="PATRIC" id="fig|1391653.3.peg.2879"/>
<evidence type="ECO:0000256" key="6">
    <source>
        <dbReference type="ARBA" id="ARBA00024536"/>
    </source>
</evidence>
<dbReference type="CDD" id="cd03411">
    <property type="entry name" value="Ferrochelatase_N"/>
    <property type="match status" value="1"/>
</dbReference>
<dbReference type="InterPro" id="IPR019772">
    <property type="entry name" value="Ferrochelatase_AS"/>
</dbReference>
<dbReference type="AlphaFoldDB" id="A0A0K1PGY3"/>
<dbReference type="NCBIfam" id="TIGR00109">
    <property type="entry name" value="hemH"/>
    <property type="match status" value="1"/>
</dbReference>
<comment type="catalytic activity">
    <reaction evidence="6">
        <text>Fe-coproporphyrin III + 2 H(+) = coproporphyrin III + Fe(2+)</text>
        <dbReference type="Rhea" id="RHEA:49572"/>
        <dbReference type="ChEBI" id="CHEBI:15378"/>
        <dbReference type="ChEBI" id="CHEBI:29033"/>
        <dbReference type="ChEBI" id="CHEBI:68438"/>
        <dbReference type="ChEBI" id="CHEBI:131725"/>
        <dbReference type="EC" id="4.99.1.9"/>
    </reaction>
    <physiologicalReaction direction="right-to-left" evidence="6">
        <dbReference type="Rhea" id="RHEA:49574"/>
    </physiologicalReaction>
</comment>
<keyword evidence="2 7" id="KW-0408">Iron</keyword>
<keyword evidence="10" id="KW-1185">Reference proteome</keyword>
<dbReference type="CDD" id="cd00419">
    <property type="entry name" value="Ferrochelatase_C"/>
    <property type="match status" value="1"/>
</dbReference>
<evidence type="ECO:0000256" key="7">
    <source>
        <dbReference type="HAMAP-Rule" id="MF_00323"/>
    </source>
</evidence>
<evidence type="ECO:0000256" key="5">
    <source>
        <dbReference type="ARBA" id="ARBA00023244"/>
    </source>
</evidence>
<protein>
    <recommendedName>
        <fullName evidence="7 8">Ferrochelatase</fullName>
        <ecNumber evidence="7 8">4.98.1.1</ecNumber>
    </recommendedName>
    <alternativeName>
        <fullName evidence="7">Heme synthase</fullName>
    </alternativeName>
    <alternativeName>
        <fullName evidence="7">Protoheme ferro-lyase</fullName>
    </alternativeName>
</protein>
<dbReference type="InterPro" id="IPR001015">
    <property type="entry name" value="Ferrochelatase"/>
</dbReference>
<evidence type="ECO:0000256" key="2">
    <source>
        <dbReference type="ARBA" id="ARBA00023004"/>
    </source>
</evidence>
<reference evidence="9 10" key="1">
    <citation type="submission" date="2015-08" db="EMBL/GenBank/DDBJ databases">
        <authorList>
            <person name="Babu N.S."/>
            <person name="Beckwith C.J."/>
            <person name="Beseler K.G."/>
            <person name="Brison A."/>
            <person name="Carone J.V."/>
            <person name="Caskin T.P."/>
            <person name="Diamond M."/>
            <person name="Durham M.E."/>
            <person name="Foxe J.M."/>
            <person name="Go M."/>
            <person name="Henderson B.A."/>
            <person name="Jones I.B."/>
            <person name="McGettigan J.A."/>
            <person name="Micheletti S.J."/>
            <person name="Nasrallah M.E."/>
            <person name="Ortiz D."/>
            <person name="Piller C.R."/>
            <person name="Privatt S.R."/>
            <person name="Schneider S.L."/>
            <person name="Sharp S."/>
            <person name="Smith T.C."/>
            <person name="Stanton J.D."/>
            <person name="Ullery H.E."/>
            <person name="Wilson R.J."/>
            <person name="Serrano M.G."/>
            <person name="Buck G."/>
            <person name="Lee V."/>
            <person name="Wang Y."/>
            <person name="Carvalho R."/>
            <person name="Voegtly L."/>
            <person name="Shi R."/>
            <person name="Duckworth R."/>
            <person name="Johnson A."/>
            <person name="Loviza R."/>
            <person name="Walstead R."/>
            <person name="Shah Z."/>
            <person name="Kiflezghi M."/>
            <person name="Wade K."/>
            <person name="Ball S.L."/>
            <person name="Bradley K.W."/>
            <person name="Asai D.J."/>
            <person name="Bowman C.A."/>
            <person name="Russell D.A."/>
            <person name="Pope W.H."/>
            <person name="Jacobs-Sera D."/>
            <person name="Hendrix R.W."/>
            <person name="Hatfull G.F."/>
        </authorList>
    </citation>
    <scope>NUCLEOTIDE SEQUENCE [LARGE SCALE GENOMIC DNA]</scope>
    <source>
        <strain evidence="9 10">DSM 27710</strain>
    </source>
</reference>
<dbReference type="Proteomes" id="UP000055590">
    <property type="component" value="Chromosome"/>
</dbReference>
<dbReference type="Pfam" id="PF00762">
    <property type="entry name" value="Ferrochelatase"/>
    <property type="match status" value="1"/>
</dbReference>
<evidence type="ECO:0000256" key="3">
    <source>
        <dbReference type="ARBA" id="ARBA00023133"/>
    </source>
</evidence>
<keyword evidence="4 7" id="KW-0456">Lyase</keyword>
<comment type="subcellular location">
    <subcellularLocation>
        <location evidence="7 8">Cytoplasm</location>
    </subcellularLocation>
</comment>
<comment type="similarity">
    <text evidence="1 7 8">Belongs to the ferrochelatase family.</text>
</comment>
<dbReference type="InterPro" id="IPR033659">
    <property type="entry name" value="Ferrochelatase_N"/>
</dbReference>
<keyword evidence="7 8" id="KW-0963">Cytoplasm</keyword>
<dbReference type="KEGG" id="vin:AKJ08_2766"/>
<keyword evidence="5 7" id="KW-0627">Porphyrin biosynthesis</keyword>
<dbReference type="PANTHER" id="PTHR11108">
    <property type="entry name" value="FERROCHELATASE"/>
    <property type="match status" value="1"/>
</dbReference>
<dbReference type="GO" id="GO:0004325">
    <property type="term" value="F:ferrochelatase activity"/>
    <property type="evidence" value="ECO:0007669"/>
    <property type="project" value="UniProtKB-UniRule"/>
</dbReference>
<evidence type="ECO:0000256" key="4">
    <source>
        <dbReference type="ARBA" id="ARBA00023239"/>
    </source>
</evidence>
<dbReference type="InterPro" id="IPR033644">
    <property type="entry name" value="Ferrochelatase_C"/>
</dbReference>
<dbReference type="UniPathway" id="UPA00252">
    <property type="reaction ID" value="UER00325"/>
</dbReference>
<dbReference type="PROSITE" id="PS00534">
    <property type="entry name" value="FERROCHELATASE"/>
    <property type="match status" value="1"/>
</dbReference>
<dbReference type="SUPFAM" id="SSF53800">
    <property type="entry name" value="Chelatase"/>
    <property type="match status" value="1"/>
</dbReference>
<name>A0A0K1PGY3_9BACT</name>
<gene>
    <name evidence="7" type="primary">hemH</name>
    <name evidence="9" type="ORF">AKJ08_2766</name>
</gene>
<evidence type="ECO:0000313" key="9">
    <source>
        <dbReference type="EMBL" id="AKU92379.1"/>
    </source>
</evidence>
<keyword evidence="7" id="KW-0479">Metal-binding</keyword>
<evidence type="ECO:0000256" key="8">
    <source>
        <dbReference type="RuleBase" id="RU000607"/>
    </source>
</evidence>
<feature type="binding site" evidence="7">
    <location>
        <position position="197"/>
    </location>
    <ligand>
        <name>Fe(2+)</name>
        <dbReference type="ChEBI" id="CHEBI:29033"/>
    </ligand>
</feature>
<dbReference type="OrthoDB" id="9809741at2"/>